<name>A0A6H2DIP5_9SPHN</name>
<dbReference type="KEGG" id="phao:HF685_02215"/>
<dbReference type="GO" id="GO:0004497">
    <property type="term" value="F:monooxygenase activity"/>
    <property type="evidence" value="ECO:0007669"/>
    <property type="project" value="UniProtKB-KW"/>
</dbReference>
<dbReference type="Proteomes" id="UP000501600">
    <property type="component" value="Chromosome"/>
</dbReference>
<dbReference type="PANTHER" id="PTHR46696">
    <property type="entry name" value="P450, PUTATIVE (EUROFUNG)-RELATED"/>
    <property type="match status" value="1"/>
</dbReference>
<dbReference type="SUPFAM" id="SSF48264">
    <property type="entry name" value="Cytochrome P450"/>
    <property type="match status" value="1"/>
</dbReference>
<dbReference type="PROSITE" id="PS00086">
    <property type="entry name" value="CYTOCHROME_P450"/>
    <property type="match status" value="1"/>
</dbReference>
<dbReference type="InterPro" id="IPR036396">
    <property type="entry name" value="Cyt_P450_sf"/>
</dbReference>
<keyword evidence="4" id="KW-1185">Reference proteome</keyword>
<dbReference type="RefSeq" id="WP_168818104.1">
    <property type="nucleotide sequence ID" value="NZ_CP051217.1"/>
</dbReference>
<dbReference type="Gene3D" id="1.10.630.10">
    <property type="entry name" value="Cytochrome P450"/>
    <property type="match status" value="1"/>
</dbReference>
<dbReference type="CDD" id="cd11033">
    <property type="entry name" value="CYP142-like"/>
    <property type="match status" value="1"/>
</dbReference>
<organism evidence="3 4">
    <name type="scientific">Parasphingorhabdus halotolerans</name>
    <dbReference type="NCBI Taxonomy" id="2725558"/>
    <lineage>
        <taxon>Bacteria</taxon>
        <taxon>Pseudomonadati</taxon>
        <taxon>Pseudomonadota</taxon>
        <taxon>Alphaproteobacteria</taxon>
        <taxon>Sphingomonadales</taxon>
        <taxon>Sphingomonadaceae</taxon>
        <taxon>Parasphingorhabdus</taxon>
    </lineage>
</organism>
<evidence type="ECO:0000256" key="2">
    <source>
        <dbReference type="RuleBase" id="RU000461"/>
    </source>
</evidence>
<dbReference type="PRINTS" id="PR00359">
    <property type="entry name" value="BP450"/>
</dbReference>
<dbReference type="GO" id="GO:0020037">
    <property type="term" value="F:heme binding"/>
    <property type="evidence" value="ECO:0007669"/>
    <property type="project" value="InterPro"/>
</dbReference>
<dbReference type="InterPro" id="IPR001128">
    <property type="entry name" value="Cyt_P450"/>
</dbReference>
<comment type="similarity">
    <text evidence="1 2">Belongs to the cytochrome P450 family.</text>
</comment>
<dbReference type="Pfam" id="PF00067">
    <property type="entry name" value="p450"/>
    <property type="match status" value="1"/>
</dbReference>
<gene>
    <name evidence="3" type="ORF">HF685_02215</name>
</gene>
<keyword evidence="2" id="KW-0560">Oxidoreductase</keyword>
<evidence type="ECO:0000313" key="4">
    <source>
        <dbReference type="Proteomes" id="UP000501600"/>
    </source>
</evidence>
<dbReference type="PANTHER" id="PTHR46696:SF1">
    <property type="entry name" value="CYTOCHROME P450 YJIB-RELATED"/>
    <property type="match status" value="1"/>
</dbReference>
<dbReference type="GO" id="GO:0005506">
    <property type="term" value="F:iron ion binding"/>
    <property type="evidence" value="ECO:0007669"/>
    <property type="project" value="InterPro"/>
</dbReference>
<accession>A0A6H2DIP5</accession>
<sequence length="409" mass="46582">MATQLDQKVTDAIDPSVRERFVDGSVHDVMRQLRKEAPIHHGADSPYGPYWSITKHRDIIEIEALPAIFSSEGARGGISILDQSAAIDQMSMETFIAMDPPRHTAKRRTVSPAFTPSEMTRLSDGIRQRTSDLLDELPRNEEFNWVERVSVPLTTDMLAILFNYPWEERHKLITWSDAITSFDMIENHPEERMALIFEMVTAFHQLWDLRSKSEQTPDLLSMMIHSDALGKMDAQEFLGNMALLIVGGNDTTRNSMSAIPVAFSQYPDEWAKIQNDESLLPNAASEVIRWQTPVAHMRRTVVADAEFHGHKFREGDKIILWYISANRDEAVFDNADKFIADRENARRHLSFGYGVHRCVGARLAELQIQILLSEMVKRKMSFELEGDIVRANNPFVHGILNVPLRIASN</sequence>
<protein>
    <submittedName>
        <fullName evidence="3">Cytochrome P450</fullName>
    </submittedName>
</protein>
<dbReference type="InterPro" id="IPR017972">
    <property type="entry name" value="Cyt_P450_CS"/>
</dbReference>
<keyword evidence="2" id="KW-0349">Heme</keyword>
<keyword evidence="2" id="KW-0503">Monooxygenase</keyword>
<evidence type="ECO:0000313" key="3">
    <source>
        <dbReference type="EMBL" id="QJB68260.1"/>
    </source>
</evidence>
<dbReference type="EMBL" id="CP051217">
    <property type="protein sequence ID" value="QJB68260.1"/>
    <property type="molecule type" value="Genomic_DNA"/>
</dbReference>
<evidence type="ECO:0000256" key="1">
    <source>
        <dbReference type="ARBA" id="ARBA00010617"/>
    </source>
</evidence>
<keyword evidence="2" id="KW-0479">Metal-binding</keyword>
<dbReference type="GO" id="GO:0016705">
    <property type="term" value="F:oxidoreductase activity, acting on paired donors, with incorporation or reduction of molecular oxygen"/>
    <property type="evidence" value="ECO:0007669"/>
    <property type="project" value="InterPro"/>
</dbReference>
<keyword evidence="2" id="KW-0408">Iron</keyword>
<reference evidence="3 4" key="1">
    <citation type="submission" date="2020-04" db="EMBL/GenBank/DDBJ databases">
        <title>Genome sequence for Sphingorhabdus sp. strain M1.</title>
        <authorList>
            <person name="Park S.-J."/>
        </authorList>
    </citation>
    <scope>NUCLEOTIDE SEQUENCE [LARGE SCALE GENOMIC DNA]</scope>
    <source>
        <strain evidence="3 4">JK6</strain>
    </source>
</reference>
<dbReference type="AlphaFoldDB" id="A0A6H2DIP5"/>
<dbReference type="InterPro" id="IPR002397">
    <property type="entry name" value="Cyt_P450_B"/>
</dbReference>
<proteinExistence type="inferred from homology"/>